<evidence type="ECO:0000313" key="1">
    <source>
        <dbReference type="EMBL" id="AJY76640.1"/>
    </source>
</evidence>
<protein>
    <submittedName>
        <fullName evidence="1">Membrane dipeptidase</fullName>
    </submittedName>
</protein>
<dbReference type="EMBL" id="CP011058">
    <property type="protein sequence ID" value="AJY76640.1"/>
    <property type="molecule type" value="Genomic_DNA"/>
</dbReference>
<dbReference type="Pfam" id="PF01244">
    <property type="entry name" value="Peptidase_M19"/>
    <property type="match status" value="1"/>
</dbReference>
<organism evidence="1 2">
    <name type="scientific">Paenibacillus beijingensis</name>
    <dbReference type="NCBI Taxonomy" id="1126833"/>
    <lineage>
        <taxon>Bacteria</taxon>
        <taxon>Bacillati</taxon>
        <taxon>Bacillota</taxon>
        <taxon>Bacilli</taxon>
        <taxon>Bacillales</taxon>
        <taxon>Paenibacillaceae</taxon>
        <taxon>Paenibacillus</taxon>
    </lineage>
</organism>
<dbReference type="AlphaFoldDB" id="A0A0D5NNC5"/>
<dbReference type="GO" id="GO:0006508">
    <property type="term" value="P:proteolysis"/>
    <property type="evidence" value="ECO:0007669"/>
    <property type="project" value="InterPro"/>
</dbReference>
<evidence type="ECO:0000313" key="2">
    <source>
        <dbReference type="Proteomes" id="UP000032633"/>
    </source>
</evidence>
<accession>A0A0D5NNC5</accession>
<dbReference type="InterPro" id="IPR008257">
    <property type="entry name" value="Pept_M19"/>
</dbReference>
<dbReference type="GO" id="GO:0070573">
    <property type="term" value="F:metallodipeptidase activity"/>
    <property type="evidence" value="ECO:0007669"/>
    <property type="project" value="InterPro"/>
</dbReference>
<name>A0A0D5NNC5_9BACL</name>
<dbReference type="HOGENOM" id="CLU_031404_2_1_9"/>
<dbReference type="SUPFAM" id="SSF51556">
    <property type="entry name" value="Metallo-dependent hydrolases"/>
    <property type="match status" value="1"/>
</dbReference>
<dbReference type="STRING" id="1126833.VN24_21260"/>
<dbReference type="OrthoDB" id="9804920at2"/>
<gene>
    <name evidence="1" type="ORF">VN24_21260</name>
</gene>
<dbReference type="Proteomes" id="UP000032633">
    <property type="component" value="Chromosome"/>
</dbReference>
<dbReference type="PATRIC" id="fig|1126833.4.peg.4669"/>
<dbReference type="PANTHER" id="PTHR10443">
    <property type="entry name" value="MICROSOMAL DIPEPTIDASE"/>
    <property type="match status" value="1"/>
</dbReference>
<reference evidence="1 2" key="1">
    <citation type="journal article" date="2015" name="J. Biotechnol.">
        <title>Complete genome sequence of Paenibacillus beijingensis 7188(T) (=DSM 24997(T)), a novel rhizobacterium from jujube garden soil.</title>
        <authorList>
            <person name="Kwak Y."/>
            <person name="Shin J.H."/>
        </authorList>
    </citation>
    <scope>NUCLEOTIDE SEQUENCE [LARGE SCALE GENOMIC DNA]</scope>
    <source>
        <strain evidence="1 2">DSM 24997</strain>
    </source>
</reference>
<dbReference type="KEGG" id="pbj:VN24_21260"/>
<sequence>MNRFGVVDFHCDVLSKLLENDKLRFAEDGPREEGAKELDVTWERLRASGSLFQMFAIYIPERMGKTMTPILQSVDLFMRRIEALPGIAFVRTRCQLREALQNGKTGAMLSLEGVDGLQGDFIALRILYYLGVRALGLTWNHANWAADGVMEPRGGGLTGKGRQLVRNCNELGMMLDVSHLTDQGFWEVVELTNRPLIASHSNSRKLCPHPRNLTDDQIRTLVAMDGRIGITYVPWFVTSEGEASVSGVVRHVDHVCSLGGEKHVMLGSDFDGIDRHVAGLAHPGEVWRLTEQLLQHYKEEQVRGFMSENALRYLDQNLPD</sequence>
<dbReference type="InterPro" id="IPR032466">
    <property type="entry name" value="Metal_Hydrolase"/>
</dbReference>
<dbReference type="Gene3D" id="3.20.20.140">
    <property type="entry name" value="Metal-dependent hydrolases"/>
    <property type="match status" value="1"/>
</dbReference>
<proteinExistence type="predicted"/>
<reference evidence="2" key="2">
    <citation type="submission" date="2015-03" db="EMBL/GenBank/DDBJ databases">
        <title>Genome sequence of Paenibacillus beijingensis strain DSM 24997T.</title>
        <authorList>
            <person name="Kwak Y."/>
            <person name="Shin J.-H."/>
        </authorList>
    </citation>
    <scope>NUCLEOTIDE SEQUENCE [LARGE SCALE GENOMIC DNA]</scope>
    <source>
        <strain evidence="2">DSM 24997</strain>
    </source>
</reference>
<dbReference type="PANTHER" id="PTHR10443:SF12">
    <property type="entry name" value="DIPEPTIDASE"/>
    <property type="match status" value="1"/>
</dbReference>
<dbReference type="CDD" id="cd01301">
    <property type="entry name" value="rDP_like"/>
    <property type="match status" value="1"/>
</dbReference>
<dbReference type="PROSITE" id="PS51365">
    <property type="entry name" value="RENAL_DIPEPTIDASE_2"/>
    <property type="match status" value="1"/>
</dbReference>
<keyword evidence="2" id="KW-1185">Reference proteome</keyword>
<dbReference type="RefSeq" id="WP_045672065.1">
    <property type="nucleotide sequence ID" value="NZ_CP011058.1"/>
</dbReference>